<name>A0A0M6XTY9_9RHOB</name>
<dbReference type="Proteomes" id="UP000048908">
    <property type="component" value="Unassembled WGS sequence"/>
</dbReference>
<dbReference type="EMBL" id="CXPG01000023">
    <property type="protein sequence ID" value="CTQ34570.1"/>
    <property type="molecule type" value="Genomic_DNA"/>
</dbReference>
<evidence type="ECO:0000256" key="8">
    <source>
        <dbReference type="SAM" id="Phobius"/>
    </source>
</evidence>
<dbReference type="PROSITE" id="PS51012">
    <property type="entry name" value="ABC_TM2"/>
    <property type="match status" value="1"/>
</dbReference>
<keyword evidence="7 8" id="KW-0472">Membrane</keyword>
<accession>A0A0M6XTY9</accession>
<evidence type="ECO:0000256" key="4">
    <source>
        <dbReference type="ARBA" id="ARBA00022475"/>
    </source>
</evidence>
<dbReference type="STRING" id="282197.SAMN04488517_1127"/>
<dbReference type="OrthoDB" id="9784671at2"/>
<evidence type="ECO:0000256" key="6">
    <source>
        <dbReference type="ARBA" id="ARBA00022989"/>
    </source>
</evidence>
<organism evidence="10 11">
    <name type="scientific">Jannaschia rubra</name>
    <dbReference type="NCBI Taxonomy" id="282197"/>
    <lineage>
        <taxon>Bacteria</taxon>
        <taxon>Pseudomonadati</taxon>
        <taxon>Pseudomonadota</taxon>
        <taxon>Alphaproteobacteria</taxon>
        <taxon>Rhodobacterales</taxon>
        <taxon>Roseobacteraceae</taxon>
        <taxon>Jannaschia</taxon>
    </lineage>
</organism>
<dbReference type="AlphaFoldDB" id="A0A0M6XTY9"/>
<feature type="transmembrane region" description="Helical" evidence="8">
    <location>
        <begin position="219"/>
        <end position="243"/>
    </location>
</feature>
<dbReference type="PANTHER" id="PTHR30294">
    <property type="entry name" value="MEMBRANE COMPONENT OF ABC TRANSPORTER YHHJ-RELATED"/>
    <property type="match status" value="1"/>
</dbReference>
<feature type="transmembrane region" description="Helical" evidence="8">
    <location>
        <begin position="181"/>
        <end position="198"/>
    </location>
</feature>
<reference evidence="10 11" key="1">
    <citation type="submission" date="2015-07" db="EMBL/GenBank/DDBJ databases">
        <authorList>
            <person name="Noorani M."/>
        </authorList>
    </citation>
    <scope>NUCLEOTIDE SEQUENCE [LARGE SCALE GENOMIC DNA]</scope>
    <source>
        <strain evidence="10 11">CECT 5088</strain>
    </source>
</reference>
<evidence type="ECO:0000313" key="10">
    <source>
        <dbReference type="EMBL" id="CTQ34570.1"/>
    </source>
</evidence>
<comment type="similarity">
    <text evidence="2">Belongs to the ABC-2 integral membrane protein family.</text>
</comment>
<dbReference type="GO" id="GO:0140359">
    <property type="term" value="F:ABC-type transporter activity"/>
    <property type="evidence" value="ECO:0007669"/>
    <property type="project" value="InterPro"/>
</dbReference>
<dbReference type="InterPro" id="IPR013525">
    <property type="entry name" value="ABC2_TM"/>
</dbReference>
<feature type="transmembrane region" description="Helical" evidence="8">
    <location>
        <begin position="286"/>
        <end position="304"/>
    </location>
</feature>
<dbReference type="Gene3D" id="3.40.1710.10">
    <property type="entry name" value="abc type-2 transporter like domain"/>
    <property type="match status" value="1"/>
</dbReference>
<keyword evidence="3" id="KW-0813">Transport</keyword>
<keyword evidence="11" id="KW-1185">Reference proteome</keyword>
<dbReference type="PANTHER" id="PTHR30294:SF47">
    <property type="entry name" value="INNER MEMBRANE TRANSPORT PERMEASE YHHJ"/>
    <property type="match status" value="1"/>
</dbReference>
<sequence>MRRALGNIWWLARKEILGILRDVLLLGLVVYAFGPGIYLQSNAAGESVNNAAVAFVDNDRSALSRAMQDALHGPWFQRPDLIEGSEIDAAMDADLYTFVVVVPRGLESDLRRGRAAVVQLNVDATDVSQASVGAGYVESILLRAVRDTLGGTLPAPQVDLVVHRAFNPNGNNTWFEAVSGLLNWLTILTIILTGAALIREREHGTIGHLLVMPITPFDIAMAKVLSNAAVVFAAFILSLVLVVQMALGVPVAGSVPLLLSGTFVYLFAAAAVGVLLATVARTMSQFALLVIITVLPMMILSGGMSPVESQPQWLQYLTWFLPSRHYMAFAEGVVYRGAGLSIVWPEFLLVAVLGAAFLGVALALFRRSVASA</sequence>
<keyword evidence="6 8" id="KW-1133">Transmembrane helix</keyword>
<evidence type="ECO:0000259" key="9">
    <source>
        <dbReference type="PROSITE" id="PS51012"/>
    </source>
</evidence>
<protein>
    <submittedName>
        <fullName evidence="10">Inner membrane transport permease YhhJ</fullName>
    </submittedName>
</protein>
<evidence type="ECO:0000256" key="3">
    <source>
        <dbReference type="ARBA" id="ARBA00022448"/>
    </source>
</evidence>
<comment type="subcellular location">
    <subcellularLocation>
        <location evidence="1">Cell membrane</location>
        <topology evidence="1">Multi-pass membrane protein</topology>
    </subcellularLocation>
</comment>
<feature type="transmembrane region" description="Helical" evidence="8">
    <location>
        <begin position="255"/>
        <end position="279"/>
    </location>
</feature>
<feature type="transmembrane region" description="Helical" evidence="8">
    <location>
        <begin position="342"/>
        <end position="365"/>
    </location>
</feature>
<gene>
    <name evidence="10" type="primary">yhhJ</name>
    <name evidence="10" type="ORF">JAN5088_03366</name>
</gene>
<keyword evidence="5 8" id="KW-0812">Transmembrane</keyword>
<keyword evidence="4" id="KW-1003">Cell membrane</keyword>
<dbReference type="Pfam" id="PF12698">
    <property type="entry name" value="ABC2_membrane_3"/>
    <property type="match status" value="1"/>
</dbReference>
<dbReference type="InterPro" id="IPR051449">
    <property type="entry name" value="ABC-2_transporter_component"/>
</dbReference>
<evidence type="ECO:0000256" key="2">
    <source>
        <dbReference type="ARBA" id="ARBA00007783"/>
    </source>
</evidence>
<proteinExistence type="inferred from homology"/>
<evidence type="ECO:0000313" key="11">
    <source>
        <dbReference type="Proteomes" id="UP000048908"/>
    </source>
</evidence>
<feature type="domain" description="ABC transmembrane type-2" evidence="9">
    <location>
        <begin position="142"/>
        <end position="368"/>
    </location>
</feature>
<evidence type="ECO:0000256" key="7">
    <source>
        <dbReference type="ARBA" id="ARBA00023136"/>
    </source>
</evidence>
<evidence type="ECO:0000256" key="5">
    <source>
        <dbReference type="ARBA" id="ARBA00022692"/>
    </source>
</evidence>
<evidence type="ECO:0000256" key="1">
    <source>
        <dbReference type="ARBA" id="ARBA00004651"/>
    </source>
</evidence>
<dbReference type="GO" id="GO:0005886">
    <property type="term" value="C:plasma membrane"/>
    <property type="evidence" value="ECO:0007669"/>
    <property type="project" value="UniProtKB-SubCell"/>
</dbReference>
<feature type="transmembrane region" description="Helical" evidence="8">
    <location>
        <begin position="20"/>
        <end position="39"/>
    </location>
</feature>
<dbReference type="InterPro" id="IPR047817">
    <property type="entry name" value="ABC2_TM_bact-type"/>
</dbReference>
<dbReference type="RefSeq" id="WP_055683943.1">
    <property type="nucleotide sequence ID" value="NZ_CXPG01000023.1"/>
</dbReference>